<proteinExistence type="predicted"/>
<feature type="region of interest" description="Disordered" evidence="1">
    <location>
        <begin position="42"/>
        <end position="82"/>
    </location>
</feature>
<organism evidence="2 3">
    <name type="scientific">Plakobranchus ocellatus</name>
    <dbReference type="NCBI Taxonomy" id="259542"/>
    <lineage>
        <taxon>Eukaryota</taxon>
        <taxon>Metazoa</taxon>
        <taxon>Spiralia</taxon>
        <taxon>Lophotrochozoa</taxon>
        <taxon>Mollusca</taxon>
        <taxon>Gastropoda</taxon>
        <taxon>Heterobranchia</taxon>
        <taxon>Euthyneura</taxon>
        <taxon>Panpulmonata</taxon>
        <taxon>Sacoglossa</taxon>
        <taxon>Placobranchoidea</taxon>
        <taxon>Plakobranchidae</taxon>
        <taxon>Plakobranchus</taxon>
    </lineage>
</organism>
<evidence type="ECO:0000313" key="2">
    <source>
        <dbReference type="EMBL" id="GFO27848.1"/>
    </source>
</evidence>
<evidence type="ECO:0000256" key="1">
    <source>
        <dbReference type="SAM" id="MobiDB-lite"/>
    </source>
</evidence>
<comment type="caution">
    <text evidence="2">The sequence shown here is derived from an EMBL/GenBank/DDBJ whole genome shotgun (WGS) entry which is preliminary data.</text>
</comment>
<feature type="compositionally biased region" description="Basic and acidic residues" evidence="1">
    <location>
        <begin position="60"/>
        <end position="72"/>
    </location>
</feature>
<evidence type="ECO:0000313" key="3">
    <source>
        <dbReference type="Proteomes" id="UP000735302"/>
    </source>
</evidence>
<sequence length="82" mass="9011">MKVISGVQAIRQGTVRTCDRRFPADLKRGEAWFLYIARPQQRDLRLPGPPSDQGAGGGARTRDRKVPADLRADSLATEPPTP</sequence>
<reference evidence="2 3" key="1">
    <citation type="journal article" date="2021" name="Elife">
        <title>Chloroplast acquisition without the gene transfer in kleptoplastic sea slugs, Plakobranchus ocellatus.</title>
        <authorList>
            <person name="Maeda T."/>
            <person name="Takahashi S."/>
            <person name="Yoshida T."/>
            <person name="Shimamura S."/>
            <person name="Takaki Y."/>
            <person name="Nagai Y."/>
            <person name="Toyoda A."/>
            <person name="Suzuki Y."/>
            <person name="Arimoto A."/>
            <person name="Ishii H."/>
            <person name="Satoh N."/>
            <person name="Nishiyama T."/>
            <person name="Hasebe M."/>
            <person name="Maruyama T."/>
            <person name="Minagawa J."/>
            <person name="Obokata J."/>
            <person name="Shigenobu S."/>
        </authorList>
    </citation>
    <scope>NUCLEOTIDE SEQUENCE [LARGE SCALE GENOMIC DNA]</scope>
</reference>
<dbReference type="EMBL" id="BLXT01005966">
    <property type="protein sequence ID" value="GFO27848.1"/>
    <property type="molecule type" value="Genomic_DNA"/>
</dbReference>
<dbReference type="Proteomes" id="UP000735302">
    <property type="component" value="Unassembled WGS sequence"/>
</dbReference>
<dbReference type="AlphaFoldDB" id="A0AAV4C7K0"/>
<keyword evidence="3" id="KW-1185">Reference proteome</keyword>
<gene>
    <name evidence="2" type="ORF">PoB_005435300</name>
</gene>
<protein>
    <submittedName>
        <fullName evidence="2">Uncharacterized protein</fullName>
    </submittedName>
</protein>
<name>A0AAV4C7K0_9GAST</name>
<accession>A0AAV4C7K0</accession>